<reference evidence="3" key="1">
    <citation type="journal article" date="2011" name="Stand. Genomic Sci.">
        <title>Non-contiguous finished genome sequence of the opportunistic oral pathogen Prevotella multisaccharivorax type strain (PPPA20).</title>
        <authorList>
            <person name="Pati A."/>
            <person name="Gronow S."/>
            <person name="Lu M."/>
            <person name="Lapidus A."/>
            <person name="Nolan M."/>
            <person name="Lucas S."/>
            <person name="Hammon N."/>
            <person name="Deshpande S."/>
            <person name="Cheng J.F."/>
            <person name="Tapia R."/>
            <person name="Han C."/>
            <person name="Goodwin L."/>
            <person name="Pitluck S."/>
            <person name="Liolios K."/>
            <person name="Pagani I."/>
            <person name="Mavromatis K."/>
            <person name="Mikhailova N."/>
            <person name="Huntemann M."/>
            <person name="Chen A."/>
            <person name="Palaniappan K."/>
            <person name="Land M."/>
            <person name="Hauser L."/>
            <person name="Detter J.C."/>
            <person name="Brambilla E.M."/>
            <person name="Rohde M."/>
            <person name="Goker M."/>
            <person name="Woyke T."/>
            <person name="Bristow J."/>
            <person name="Eisen J.A."/>
            <person name="Markowitz V."/>
            <person name="Hugenholtz P."/>
            <person name="Kyrpides N.C."/>
            <person name="Klenk H.P."/>
            <person name="Ivanova N."/>
        </authorList>
    </citation>
    <scope>NUCLEOTIDE SEQUENCE [LARGE SCALE GENOMIC DNA]</scope>
    <source>
        <strain evidence="3">DSM 17128</strain>
    </source>
</reference>
<feature type="compositionally biased region" description="Low complexity" evidence="1">
    <location>
        <begin position="103"/>
        <end position="114"/>
    </location>
</feature>
<sequence>MDSDIIHTNQITNMKITRNKSSLQNQLAKMLQAGKENIDNSTDNEKVNQDKTVEQLYANAQEDNASAQENGPVKEAEPKIKATAETATELQAEPVSEARQQPKSYRSKAAISARARSRKAEEEAPRLNAAQRHEVPDRNAKYAGEPIKSVGCRMPQSLYARMLQYKALNDTQLNRITLNDVIIEAVDKFLSKMK</sequence>
<dbReference type="HOGENOM" id="CLU_1401351_0_0_10"/>
<evidence type="ECO:0000256" key="1">
    <source>
        <dbReference type="SAM" id="MobiDB-lite"/>
    </source>
</evidence>
<dbReference type="STRING" id="688246.Premu_1118"/>
<feature type="compositionally biased region" description="Basic and acidic residues" evidence="1">
    <location>
        <begin position="118"/>
        <end position="140"/>
    </location>
</feature>
<dbReference type="EMBL" id="GL945017">
    <property type="protein sequence ID" value="EGN56558.1"/>
    <property type="molecule type" value="Genomic_DNA"/>
</dbReference>
<gene>
    <name evidence="2" type="ORF">Premu_1118</name>
</gene>
<evidence type="ECO:0000313" key="3">
    <source>
        <dbReference type="Proteomes" id="UP000002772"/>
    </source>
</evidence>
<accession>F8N8J1</accession>
<keyword evidence="3" id="KW-1185">Reference proteome</keyword>
<dbReference type="Proteomes" id="UP000002772">
    <property type="component" value="Unassembled WGS sequence"/>
</dbReference>
<dbReference type="AlphaFoldDB" id="F8N8J1"/>
<evidence type="ECO:0000313" key="2">
    <source>
        <dbReference type="EMBL" id="EGN56558.1"/>
    </source>
</evidence>
<organism evidence="2 3">
    <name type="scientific">Hallella multisaccharivorax DSM 17128</name>
    <dbReference type="NCBI Taxonomy" id="688246"/>
    <lineage>
        <taxon>Bacteria</taxon>
        <taxon>Pseudomonadati</taxon>
        <taxon>Bacteroidota</taxon>
        <taxon>Bacteroidia</taxon>
        <taxon>Bacteroidales</taxon>
        <taxon>Prevotellaceae</taxon>
        <taxon>Hallella</taxon>
    </lineage>
</organism>
<protein>
    <submittedName>
        <fullName evidence="2">Uncharacterized protein</fullName>
    </submittedName>
</protein>
<name>F8N8J1_9BACT</name>
<feature type="region of interest" description="Disordered" evidence="1">
    <location>
        <begin position="86"/>
        <end position="142"/>
    </location>
</feature>
<proteinExistence type="predicted"/>